<name>V6LQ19_9EUKA</name>
<evidence type="ECO:0000313" key="1">
    <source>
        <dbReference type="EMBL" id="EST46767.1"/>
    </source>
</evidence>
<dbReference type="EMBL" id="KI546065">
    <property type="protein sequence ID" value="EST46767.1"/>
    <property type="molecule type" value="Genomic_DNA"/>
</dbReference>
<dbReference type="AlphaFoldDB" id="V6LQ19"/>
<evidence type="ECO:0000313" key="3">
    <source>
        <dbReference type="Proteomes" id="UP000018208"/>
    </source>
</evidence>
<evidence type="ECO:0000313" key="2">
    <source>
        <dbReference type="EMBL" id="KAH0571775.1"/>
    </source>
</evidence>
<dbReference type="VEuPathDB" id="GiardiaDB:SS50377_25971"/>
<reference evidence="1 2" key="1">
    <citation type="journal article" date="2014" name="PLoS Genet.">
        <title>The Genome of Spironucleus salmonicida Highlights a Fish Pathogen Adapted to Fluctuating Environments.</title>
        <authorList>
            <person name="Xu F."/>
            <person name="Jerlstrom-Hultqvist J."/>
            <person name="Einarsson E."/>
            <person name="Astvaldsson A."/>
            <person name="Svard S.G."/>
            <person name="Andersson J.O."/>
        </authorList>
    </citation>
    <scope>NUCLEOTIDE SEQUENCE</scope>
    <source>
        <strain evidence="2">ATCC 50377</strain>
    </source>
</reference>
<dbReference type="EMBL" id="AUWU02000006">
    <property type="protein sequence ID" value="KAH0571775.1"/>
    <property type="molecule type" value="Genomic_DNA"/>
</dbReference>
<organism evidence="1">
    <name type="scientific">Spironucleus salmonicida</name>
    <dbReference type="NCBI Taxonomy" id="348837"/>
    <lineage>
        <taxon>Eukaryota</taxon>
        <taxon>Metamonada</taxon>
        <taxon>Diplomonadida</taxon>
        <taxon>Hexamitidae</taxon>
        <taxon>Hexamitinae</taxon>
        <taxon>Spironucleus</taxon>
    </lineage>
</organism>
<proteinExistence type="predicted"/>
<gene>
    <name evidence="1" type="ORF">SS50377_13229</name>
    <name evidence="2" type="ORF">SS50377_25971</name>
</gene>
<reference evidence="2" key="2">
    <citation type="submission" date="2020-12" db="EMBL/GenBank/DDBJ databases">
        <title>New Spironucleus salmonicida genome in near-complete chromosomes.</title>
        <authorList>
            <person name="Xu F."/>
            <person name="Kurt Z."/>
            <person name="Jimenez-Gonzalez A."/>
            <person name="Astvaldsson A."/>
            <person name="Andersson J.O."/>
            <person name="Svard S.G."/>
        </authorList>
    </citation>
    <scope>NUCLEOTIDE SEQUENCE</scope>
    <source>
        <strain evidence="2">ATCC 50377</strain>
    </source>
</reference>
<dbReference type="Proteomes" id="UP000018208">
    <property type="component" value="Unassembled WGS sequence"/>
</dbReference>
<accession>V6LQ19</accession>
<sequence length="184" mass="20777">MQAALTTILEKALNYIVQSSRTVAAIWNMEVLYPLSGERYASQSHLMRDVRIDISQVRVWSVAMYRQSRSVSHNHVASDNGCTVLQETKYMILIPQAWHRSRCMLIQIVRRYLASIFPAWAMLPAARINGRRPGKATKLAQSRGLSLDSCKATIMRAAASCTYVASRTECSLQGQVALVCRYFF</sequence>
<protein>
    <submittedName>
        <fullName evidence="1">Uncharacterized protein</fullName>
    </submittedName>
</protein>
<keyword evidence="3" id="KW-1185">Reference proteome</keyword>